<dbReference type="PANTHER" id="PTHR22943">
    <property type="entry name" value="7-TRANSMEMBRANE DOMAIN RECEPTOR C.ELEGANS"/>
    <property type="match status" value="1"/>
</dbReference>
<keyword evidence="1" id="KW-1133">Transmembrane helix</keyword>
<feature type="transmembrane region" description="Helical" evidence="1">
    <location>
        <begin position="135"/>
        <end position="161"/>
    </location>
</feature>
<keyword evidence="1" id="KW-0812">Transmembrane</keyword>
<evidence type="ECO:0000313" key="3">
    <source>
        <dbReference type="Proteomes" id="UP001175271"/>
    </source>
</evidence>
<reference evidence="2" key="1">
    <citation type="submission" date="2023-06" db="EMBL/GenBank/DDBJ databases">
        <title>Genomic analysis of the entomopathogenic nematode Steinernema hermaphroditum.</title>
        <authorList>
            <person name="Schwarz E.M."/>
            <person name="Heppert J.K."/>
            <person name="Baniya A."/>
            <person name="Schwartz H.T."/>
            <person name="Tan C.-H."/>
            <person name="Antoshechkin I."/>
            <person name="Sternberg P.W."/>
            <person name="Goodrich-Blair H."/>
            <person name="Dillman A.R."/>
        </authorList>
    </citation>
    <scope>NUCLEOTIDE SEQUENCE</scope>
    <source>
        <strain evidence="2">PS9179</strain>
        <tissue evidence="2">Whole animal</tissue>
    </source>
</reference>
<dbReference type="Proteomes" id="UP001175271">
    <property type="component" value="Unassembled WGS sequence"/>
</dbReference>
<name>A0AA39LL64_9BILA</name>
<sequence>MQQADIINEHSEKFRLYRITLLVSVVISIPLNALAVYLIIYKSPNHMKTYKYVLLNISIWAFLTDFVLEIVLIPMPELEVFGVYAGGLAMWLGSSGAFACAVGAFFFIAEYLVALLLAFFYRYAALHNELEIKKWQYVVGTVLIMTVPPGAWTGGIIVTYMPQDVFRRSVGNTRPDLLPLFQHAFMGFDKKGILIGSAVLFVLAMLWIGSVAWCIVKTAKLFRVRRPSMTDSTYRLHVKLLRALAVQAAAPITLFSVPISVDAICFIFGLPIINDMIKLTIVTVSLHSMVNSLAVIIFIAPYRKAVLRAIRRASCLKFNASLVSSVNVSSRLSRRAVVSRNTAS</sequence>
<dbReference type="PANTHER" id="PTHR22943:SF248">
    <property type="entry name" value="SEVEN TM RECEPTOR"/>
    <property type="match status" value="1"/>
</dbReference>
<keyword evidence="1" id="KW-0472">Membrane</keyword>
<dbReference type="SUPFAM" id="SSF81321">
    <property type="entry name" value="Family A G protein-coupled receptor-like"/>
    <property type="match status" value="1"/>
</dbReference>
<evidence type="ECO:0000313" key="2">
    <source>
        <dbReference type="EMBL" id="KAK0401104.1"/>
    </source>
</evidence>
<accession>A0AA39LL64</accession>
<comment type="caution">
    <text evidence="2">The sequence shown here is derived from an EMBL/GenBank/DDBJ whole genome shotgun (WGS) entry which is preliminary data.</text>
</comment>
<feature type="transmembrane region" description="Helical" evidence="1">
    <location>
        <begin position="193"/>
        <end position="216"/>
    </location>
</feature>
<feature type="transmembrane region" description="Helical" evidence="1">
    <location>
        <begin position="19"/>
        <end position="40"/>
    </location>
</feature>
<gene>
    <name evidence="2" type="ORF">QR680_015595</name>
</gene>
<organism evidence="2 3">
    <name type="scientific">Steinernema hermaphroditum</name>
    <dbReference type="NCBI Taxonomy" id="289476"/>
    <lineage>
        <taxon>Eukaryota</taxon>
        <taxon>Metazoa</taxon>
        <taxon>Ecdysozoa</taxon>
        <taxon>Nematoda</taxon>
        <taxon>Chromadorea</taxon>
        <taxon>Rhabditida</taxon>
        <taxon>Tylenchina</taxon>
        <taxon>Panagrolaimomorpha</taxon>
        <taxon>Strongyloidoidea</taxon>
        <taxon>Steinernematidae</taxon>
        <taxon>Steinernema</taxon>
    </lineage>
</organism>
<evidence type="ECO:0000256" key="1">
    <source>
        <dbReference type="SAM" id="Phobius"/>
    </source>
</evidence>
<feature type="transmembrane region" description="Helical" evidence="1">
    <location>
        <begin position="279"/>
        <end position="302"/>
    </location>
</feature>
<feature type="transmembrane region" description="Helical" evidence="1">
    <location>
        <begin position="52"/>
        <end position="75"/>
    </location>
</feature>
<evidence type="ECO:0008006" key="4">
    <source>
        <dbReference type="Google" id="ProtNLM"/>
    </source>
</evidence>
<dbReference type="AlphaFoldDB" id="A0AA39LL64"/>
<dbReference type="Pfam" id="PF10327">
    <property type="entry name" value="7TM_GPCR_Sri"/>
    <property type="match status" value="1"/>
</dbReference>
<feature type="transmembrane region" description="Helical" evidence="1">
    <location>
        <begin position="244"/>
        <end position="273"/>
    </location>
</feature>
<dbReference type="InterPro" id="IPR019429">
    <property type="entry name" value="7TM_GPCR_serpentine_rcpt_Sri"/>
</dbReference>
<dbReference type="EMBL" id="JAUCMV010000004">
    <property type="protein sequence ID" value="KAK0401104.1"/>
    <property type="molecule type" value="Genomic_DNA"/>
</dbReference>
<keyword evidence="3" id="KW-1185">Reference proteome</keyword>
<protein>
    <recommendedName>
        <fullName evidence="4">G-protein coupled receptors family 1 profile domain-containing protein</fullName>
    </recommendedName>
</protein>
<proteinExistence type="predicted"/>
<feature type="transmembrane region" description="Helical" evidence="1">
    <location>
        <begin position="95"/>
        <end position="123"/>
    </location>
</feature>